<dbReference type="Proteomes" id="UP001197626">
    <property type="component" value="Chromosome"/>
</dbReference>
<dbReference type="CDD" id="cd02947">
    <property type="entry name" value="TRX_family"/>
    <property type="match status" value="1"/>
</dbReference>
<keyword evidence="3" id="KW-1185">Reference proteome</keyword>
<organism evidence="2 3">
    <name type="scientific">Staphylococcus ratti</name>
    <dbReference type="NCBI Taxonomy" id="2892440"/>
    <lineage>
        <taxon>Bacteria</taxon>
        <taxon>Bacillati</taxon>
        <taxon>Bacillota</taxon>
        <taxon>Bacilli</taxon>
        <taxon>Bacillales</taxon>
        <taxon>Staphylococcaceae</taxon>
        <taxon>Staphylococcus</taxon>
    </lineage>
</organism>
<evidence type="ECO:0000259" key="1">
    <source>
        <dbReference type="Pfam" id="PF00085"/>
    </source>
</evidence>
<gene>
    <name evidence="2" type="ORF">LN051_02125</name>
</gene>
<dbReference type="RefSeq" id="WP_229292983.1">
    <property type="nucleotide sequence ID" value="NZ_CP086654.1"/>
</dbReference>
<evidence type="ECO:0000313" key="2">
    <source>
        <dbReference type="EMBL" id="UEX90487.1"/>
    </source>
</evidence>
<dbReference type="InterPro" id="IPR036249">
    <property type="entry name" value="Thioredoxin-like_sf"/>
</dbReference>
<dbReference type="EMBL" id="CP086654">
    <property type="protein sequence ID" value="UEX90487.1"/>
    <property type="molecule type" value="Genomic_DNA"/>
</dbReference>
<dbReference type="SUPFAM" id="SSF52833">
    <property type="entry name" value="Thioredoxin-like"/>
    <property type="match status" value="1"/>
</dbReference>
<accession>A0ABY3PDS9</accession>
<name>A0ABY3PDS9_9STAP</name>
<feature type="domain" description="Thioredoxin" evidence="1">
    <location>
        <begin position="17"/>
        <end position="85"/>
    </location>
</feature>
<dbReference type="Pfam" id="PF00085">
    <property type="entry name" value="Thioredoxin"/>
    <property type="match status" value="1"/>
</dbReference>
<proteinExistence type="predicted"/>
<sequence length="109" mass="12758">MKSNILDLDMLEDWLKTRSLAVVHIYRDNCSVCHAVLPQLESLLQRYPGVELGLINAEDVPEIAGQWNVFTVPVDIIFYEGKEKHREGRFIHFEQFEKQLSRIYESIHS</sequence>
<protein>
    <submittedName>
        <fullName evidence="2">Thioredoxin family protein</fullName>
    </submittedName>
</protein>
<dbReference type="Gene3D" id="3.40.30.10">
    <property type="entry name" value="Glutaredoxin"/>
    <property type="match status" value="1"/>
</dbReference>
<evidence type="ECO:0000313" key="3">
    <source>
        <dbReference type="Proteomes" id="UP001197626"/>
    </source>
</evidence>
<dbReference type="InterPro" id="IPR013766">
    <property type="entry name" value="Thioredoxin_domain"/>
</dbReference>
<reference evidence="2 3" key="1">
    <citation type="journal article" date="2022" name="Pathogens">
        <title>Staphylococcus ratti sp. nov. Isolated from a Lab Rat.</title>
        <authorList>
            <person name="Kovarovic V."/>
            <person name="Sedlacek I."/>
            <person name="Petras P."/>
            <person name="Kralova S."/>
            <person name="Maslanova I."/>
            <person name="Svec P."/>
            <person name="Neumann-Schaal M."/>
            <person name="Botka T."/>
            <person name="Gelbicova T."/>
            <person name="Stankova E."/>
            <person name="Doskar J."/>
            <person name="Pantucek R."/>
        </authorList>
    </citation>
    <scope>NUCLEOTIDE SEQUENCE [LARGE SCALE GENOMIC DNA]</scope>
    <source>
        <strain evidence="2 3">CCM 9025</strain>
    </source>
</reference>